<dbReference type="Pfam" id="PF12696">
    <property type="entry name" value="TraG-D_C"/>
    <property type="match status" value="1"/>
</dbReference>
<feature type="transmembrane region" description="Helical" evidence="6">
    <location>
        <begin position="74"/>
        <end position="99"/>
    </location>
</feature>
<evidence type="ECO:0000256" key="5">
    <source>
        <dbReference type="ARBA" id="ARBA00023136"/>
    </source>
</evidence>
<evidence type="ECO:0000313" key="8">
    <source>
        <dbReference type="EMBL" id="GAA2607750.1"/>
    </source>
</evidence>
<evidence type="ECO:0000256" key="2">
    <source>
        <dbReference type="ARBA" id="ARBA00022475"/>
    </source>
</evidence>
<keyword evidence="5 6" id="KW-0472">Membrane</keyword>
<sequence>MSAKAGLDPRDMAPWAIVALVVVALLATGGVWFGGTLGAALNGAGWHTPDFSLGLIATLATEGTGGLWPGASPIAVYCGIILVFGGATAAVVIPAWMIFSRASSKTKGLAGPRELAAMCPAGIEQRARDLRPSIKNEPNLHPDETGNLLGDLDPNGPELRSSFEDVELDLMAPRAGKSTGIAVPRVLRARGAVLLTSNKSDVYTVTRAEREKIGKVWTFDPQAIAHSPREMWWDMLADCKTIEGARRLAGHFVASVNDDASKKDFWISAAQNTLTALFLSAARGNASVIDLLGWLADPADRTPVDLLRDADMIAMADQLQGTVRGAVETRDGIFETARQCVACLLDPEIAAWVTPDPRVPEFRPHEHAIGRDTLFLLSKDGGGSAAGVIAGLADATLRAGVIAAERMGGRLDPPMTAVLDEAANVCRISDLPDLYSHLGSRGINVVTLLQSYRQGARVWGDAGMDALWSAATIKLLGAGLDDADFVDKVSKLVGQQDVKTASYSKSKDGGSRSVSYRLDPILPPDKIRALPKGTALLLATGIRPALIKLRPWYKEPGAGAISAAAKAEVQAITDRAARAWAGSGNAVGGGVEQMPPGLPGLPEGALMWNKETAPGPGA</sequence>
<evidence type="ECO:0000313" key="9">
    <source>
        <dbReference type="Proteomes" id="UP001501447"/>
    </source>
</evidence>
<accession>A0ABN3PYA2</accession>
<evidence type="ECO:0000256" key="6">
    <source>
        <dbReference type="SAM" id="Phobius"/>
    </source>
</evidence>
<gene>
    <name evidence="8" type="ORF">GCM10009863_21450</name>
</gene>
<keyword evidence="3 6" id="KW-0812">Transmembrane</keyword>
<keyword evidence="2" id="KW-1003">Cell membrane</keyword>
<feature type="domain" description="TraD/TraG TraM recognition site" evidence="7">
    <location>
        <begin position="414"/>
        <end position="532"/>
    </location>
</feature>
<proteinExistence type="predicted"/>
<reference evidence="8 9" key="1">
    <citation type="journal article" date="2019" name="Int. J. Syst. Evol. Microbiol.">
        <title>The Global Catalogue of Microorganisms (GCM) 10K type strain sequencing project: providing services to taxonomists for standard genome sequencing and annotation.</title>
        <authorList>
            <consortium name="The Broad Institute Genomics Platform"/>
            <consortium name="The Broad Institute Genome Sequencing Center for Infectious Disease"/>
            <person name="Wu L."/>
            <person name="Ma J."/>
        </authorList>
    </citation>
    <scope>NUCLEOTIDE SEQUENCE [LARGE SCALE GENOMIC DNA]</scope>
    <source>
        <strain evidence="8 9">JCM 16373</strain>
    </source>
</reference>
<protein>
    <recommendedName>
        <fullName evidence="7">TraD/TraG TraM recognition site domain-containing protein</fullName>
    </recommendedName>
</protein>
<dbReference type="PANTHER" id="PTHR37937:SF1">
    <property type="entry name" value="CONJUGATIVE TRANSFER: DNA TRANSPORT"/>
    <property type="match status" value="1"/>
</dbReference>
<feature type="transmembrane region" description="Helical" evidence="6">
    <location>
        <begin position="12"/>
        <end position="33"/>
    </location>
</feature>
<keyword evidence="4 6" id="KW-1133">Transmembrane helix</keyword>
<dbReference type="CDD" id="cd01127">
    <property type="entry name" value="TrwB_TraG_TraD_VirD4"/>
    <property type="match status" value="1"/>
</dbReference>
<evidence type="ECO:0000256" key="4">
    <source>
        <dbReference type="ARBA" id="ARBA00022989"/>
    </source>
</evidence>
<comment type="caution">
    <text evidence="8">The sequence shown here is derived from an EMBL/GenBank/DDBJ whole genome shotgun (WGS) entry which is preliminary data.</text>
</comment>
<dbReference type="InterPro" id="IPR032689">
    <property type="entry name" value="TraG-D_C"/>
</dbReference>
<dbReference type="SUPFAM" id="SSF52540">
    <property type="entry name" value="P-loop containing nucleoside triphosphate hydrolases"/>
    <property type="match status" value="1"/>
</dbReference>
<dbReference type="InterPro" id="IPR051539">
    <property type="entry name" value="T4SS-coupling_protein"/>
</dbReference>
<comment type="subcellular location">
    <subcellularLocation>
        <location evidence="1">Cell membrane</location>
        <topology evidence="1">Multi-pass membrane protein</topology>
    </subcellularLocation>
</comment>
<dbReference type="PANTHER" id="PTHR37937">
    <property type="entry name" value="CONJUGATIVE TRANSFER: DNA TRANSPORT"/>
    <property type="match status" value="1"/>
</dbReference>
<dbReference type="Proteomes" id="UP001501447">
    <property type="component" value="Unassembled WGS sequence"/>
</dbReference>
<organism evidence="8 9">
    <name type="scientific">Streptomyces axinellae</name>
    <dbReference type="NCBI Taxonomy" id="552788"/>
    <lineage>
        <taxon>Bacteria</taxon>
        <taxon>Bacillati</taxon>
        <taxon>Actinomycetota</taxon>
        <taxon>Actinomycetes</taxon>
        <taxon>Kitasatosporales</taxon>
        <taxon>Streptomycetaceae</taxon>
        <taxon>Streptomyces</taxon>
    </lineage>
</organism>
<keyword evidence="9" id="KW-1185">Reference proteome</keyword>
<evidence type="ECO:0000256" key="1">
    <source>
        <dbReference type="ARBA" id="ARBA00004651"/>
    </source>
</evidence>
<dbReference type="RefSeq" id="WP_425575952.1">
    <property type="nucleotide sequence ID" value="NZ_BAAARJ010000006.1"/>
</dbReference>
<name>A0ABN3PYA2_9ACTN</name>
<dbReference type="Gene3D" id="3.40.50.300">
    <property type="entry name" value="P-loop containing nucleotide triphosphate hydrolases"/>
    <property type="match status" value="1"/>
</dbReference>
<evidence type="ECO:0000259" key="7">
    <source>
        <dbReference type="Pfam" id="PF12696"/>
    </source>
</evidence>
<dbReference type="EMBL" id="BAAARJ010000006">
    <property type="protein sequence ID" value="GAA2607750.1"/>
    <property type="molecule type" value="Genomic_DNA"/>
</dbReference>
<evidence type="ECO:0000256" key="3">
    <source>
        <dbReference type="ARBA" id="ARBA00022692"/>
    </source>
</evidence>
<dbReference type="InterPro" id="IPR027417">
    <property type="entry name" value="P-loop_NTPase"/>
</dbReference>